<accession>A0A919MEH2</accession>
<organism evidence="1 2">
    <name type="scientific">Paractinoplanes ferrugineus</name>
    <dbReference type="NCBI Taxonomy" id="113564"/>
    <lineage>
        <taxon>Bacteria</taxon>
        <taxon>Bacillati</taxon>
        <taxon>Actinomycetota</taxon>
        <taxon>Actinomycetes</taxon>
        <taxon>Micromonosporales</taxon>
        <taxon>Micromonosporaceae</taxon>
        <taxon>Paractinoplanes</taxon>
    </lineage>
</organism>
<protein>
    <submittedName>
        <fullName evidence="1">Uncharacterized protein</fullName>
    </submittedName>
</protein>
<reference evidence="1" key="1">
    <citation type="submission" date="2021-01" db="EMBL/GenBank/DDBJ databases">
        <title>Whole genome shotgun sequence of Actinoplanes ferrugineus NBRC 15555.</title>
        <authorList>
            <person name="Komaki H."/>
            <person name="Tamura T."/>
        </authorList>
    </citation>
    <scope>NUCLEOTIDE SEQUENCE</scope>
    <source>
        <strain evidence="1">NBRC 15555</strain>
    </source>
</reference>
<dbReference type="RefSeq" id="WP_203823200.1">
    <property type="nucleotide sequence ID" value="NZ_BAAABP010000020.1"/>
</dbReference>
<proteinExistence type="predicted"/>
<dbReference type="Proteomes" id="UP000598174">
    <property type="component" value="Unassembled WGS sequence"/>
</dbReference>
<comment type="caution">
    <text evidence="1">The sequence shown here is derived from an EMBL/GenBank/DDBJ whole genome shotgun (WGS) entry which is preliminary data.</text>
</comment>
<gene>
    <name evidence="1" type="ORF">Afe05nite_87160</name>
</gene>
<evidence type="ECO:0000313" key="2">
    <source>
        <dbReference type="Proteomes" id="UP000598174"/>
    </source>
</evidence>
<keyword evidence="2" id="KW-1185">Reference proteome</keyword>
<dbReference type="AlphaFoldDB" id="A0A919MEH2"/>
<sequence>MPEYPRTWLAGDGAGVVLVCNGDCPGSGDLVVAEYGETQTIRKSAHVRRFTLDQLAEFTTYASAHAYACTPPEELDADQPHWGPLRKLIPADQLDGWMWMARSTYNGVIVEHYKHSETRGGLTLDHEGRYWSSRIIEHACDPWCDKDHDHDMFTDVREYFTVGEPEAFQWAGLWPWSLHDEAHPAPEWMSR</sequence>
<name>A0A919MEH2_9ACTN</name>
<evidence type="ECO:0000313" key="1">
    <source>
        <dbReference type="EMBL" id="GIE16876.1"/>
    </source>
</evidence>
<dbReference type="EMBL" id="BOMM01000105">
    <property type="protein sequence ID" value="GIE16876.1"/>
    <property type="molecule type" value="Genomic_DNA"/>
</dbReference>